<evidence type="ECO:0000256" key="1">
    <source>
        <dbReference type="ARBA" id="ARBA00004196"/>
    </source>
</evidence>
<feature type="transmembrane region" description="Helical" evidence="4">
    <location>
        <begin position="43"/>
        <end position="61"/>
    </location>
</feature>
<comment type="subcellular location">
    <subcellularLocation>
        <location evidence="1">Cell envelope</location>
    </subcellularLocation>
</comment>
<feature type="transmembrane region" description="Helical" evidence="4">
    <location>
        <begin position="81"/>
        <end position="99"/>
    </location>
</feature>
<dbReference type="OrthoDB" id="9799347at2"/>
<dbReference type="PROSITE" id="PS51352">
    <property type="entry name" value="THIOREDOXIN_2"/>
    <property type="match status" value="1"/>
</dbReference>
<gene>
    <name evidence="6" type="ORF">SAMN05443545_11234</name>
</gene>
<dbReference type="PANTHER" id="PTHR42852:SF13">
    <property type="entry name" value="PROTEIN DIPZ"/>
    <property type="match status" value="1"/>
</dbReference>
<reference evidence="6 7" key="1">
    <citation type="submission" date="2016-10" db="EMBL/GenBank/DDBJ databases">
        <authorList>
            <person name="de Groot N.N."/>
        </authorList>
    </citation>
    <scope>NUCLEOTIDE SEQUENCE [LARGE SCALE GENOMIC DNA]</scope>
    <source>
        <strain evidence="6 7">DSM 19219</strain>
    </source>
</reference>
<accession>A0A1H3HL69</accession>
<dbReference type="GO" id="GO:0015036">
    <property type="term" value="F:disulfide oxidoreductase activity"/>
    <property type="evidence" value="ECO:0007669"/>
    <property type="project" value="UniProtKB-ARBA"/>
</dbReference>
<dbReference type="GO" id="GO:0008961">
    <property type="term" value="F:phosphatidylglycerol-prolipoprotein diacylglyceryl transferase activity"/>
    <property type="evidence" value="ECO:0007669"/>
    <property type="project" value="InterPro"/>
</dbReference>
<keyword evidence="6" id="KW-0413">Isomerase</keyword>
<dbReference type="GO" id="GO:0016853">
    <property type="term" value="F:isomerase activity"/>
    <property type="evidence" value="ECO:0007669"/>
    <property type="project" value="UniProtKB-KW"/>
</dbReference>
<feature type="transmembrane region" description="Helical" evidence="4">
    <location>
        <begin position="16"/>
        <end position="36"/>
    </location>
</feature>
<dbReference type="GO" id="GO:0005886">
    <property type="term" value="C:plasma membrane"/>
    <property type="evidence" value="ECO:0007669"/>
    <property type="project" value="InterPro"/>
</dbReference>
<dbReference type="GO" id="GO:0030313">
    <property type="term" value="C:cell envelope"/>
    <property type="evidence" value="ECO:0007669"/>
    <property type="project" value="UniProtKB-SubCell"/>
</dbReference>
<dbReference type="InterPro" id="IPR013766">
    <property type="entry name" value="Thioredoxin_domain"/>
</dbReference>
<evidence type="ECO:0000313" key="7">
    <source>
        <dbReference type="Proteomes" id="UP000198500"/>
    </source>
</evidence>
<dbReference type="GO" id="GO:0017004">
    <property type="term" value="P:cytochrome complex assembly"/>
    <property type="evidence" value="ECO:0007669"/>
    <property type="project" value="UniProtKB-KW"/>
</dbReference>
<sequence>MDALALGPLLISLPRLYAFAVGLALLIASLLLLGLSKRAHARWFNPMLLFWLLGARLGHVATHSEAYQGAAMDILKLWQPGYSPVWGLVAALAWTAWYLRGQWLRFVTAASMLVAGTVLWLAIVAWAPLSDDLPIHQIPDITLATLEGESVNLRDLEDDRILVNLWATWCPPCLREMPLLEEVDTRDDVTVVIVNQGEDLLDASRYLDEQGLEFRYALLDPHQELTMLSQTPGLPTTMLFDSEGNTLEHHAGELSRSQLDAWLEDH</sequence>
<dbReference type="PANTHER" id="PTHR42852">
    <property type="entry name" value="THIOL:DISULFIDE INTERCHANGE PROTEIN DSBE"/>
    <property type="match status" value="1"/>
</dbReference>
<organism evidence="6 7">
    <name type="scientific">Aidingimonas halophila</name>
    <dbReference type="NCBI Taxonomy" id="574349"/>
    <lineage>
        <taxon>Bacteria</taxon>
        <taxon>Pseudomonadati</taxon>
        <taxon>Pseudomonadota</taxon>
        <taxon>Gammaproteobacteria</taxon>
        <taxon>Oceanospirillales</taxon>
        <taxon>Halomonadaceae</taxon>
        <taxon>Aidingimonas</taxon>
    </lineage>
</organism>
<evidence type="ECO:0000313" key="6">
    <source>
        <dbReference type="EMBL" id="SDY15548.1"/>
    </source>
</evidence>
<dbReference type="Proteomes" id="UP000198500">
    <property type="component" value="Unassembled WGS sequence"/>
</dbReference>
<dbReference type="STRING" id="574349.SAMN05443545_11234"/>
<dbReference type="GO" id="GO:0042158">
    <property type="term" value="P:lipoprotein biosynthetic process"/>
    <property type="evidence" value="ECO:0007669"/>
    <property type="project" value="InterPro"/>
</dbReference>
<evidence type="ECO:0000259" key="5">
    <source>
        <dbReference type="PROSITE" id="PS51352"/>
    </source>
</evidence>
<dbReference type="Gene3D" id="3.40.30.10">
    <property type="entry name" value="Glutaredoxin"/>
    <property type="match status" value="1"/>
</dbReference>
<dbReference type="InterPro" id="IPR036249">
    <property type="entry name" value="Thioredoxin-like_sf"/>
</dbReference>
<dbReference type="SUPFAM" id="SSF52833">
    <property type="entry name" value="Thioredoxin-like"/>
    <property type="match status" value="1"/>
</dbReference>
<dbReference type="InterPro" id="IPR013740">
    <property type="entry name" value="Redoxin"/>
</dbReference>
<keyword evidence="4" id="KW-0472">Membrane</keyword>
<dbReference type="AlphaFoldDB" id="A0A1H3HL69"/>
<keyword evidence="4" id="KW-0812">Transmembrane</keyword>
<evidence type="ECO:0000256" key="3">
    <source>
        <dbReference type="ARBA" id="ARBA00023284"/>
    </source>
</evidence>
<dbReference type="EMBL" id="FNNI01000012">
    <property type="protein sequence ID" value="SDY15548.1"/>
    <property type="molecule type" value="Genomic_DNA"/>
</dbReference>
<keyword evidence="2" id="KW-0201">Cytochrome c-type biogenesis</keyword>
<dbReference type="PROSITE" id="PS00194">
    <property type="entry name" value="THIOREDOXIN_1"/>
    <property type="match status" value="1"/>
</dbReference>
<protein>
    <submittedName>
        <fullName evidence="6">Thiol-disulfide isomerase or thioredoxin</fullName>
    </submittedName>
</protein>
<keyword evidence="4" id="KW-1133">Transmembrane helix</keyword>
<feature type="domain" description="Thioredoxin" evidence="5">
    <location>
        <begin position="132"/>
        <end position="266"/>
    </location>
</feature>
<keyword evidence="7" id="KW-1185">Reference proteome</keyword>
<dbReference type="InterPro" id="IPR017937">
    <property type="entry name" value="Thioredoxin_CS"/>
</dbReference>
<keyword evidence="3" id="KW-0676">Redox-active center</keyword>
<proteinExistence type="predicted"/>
<feature type="transmembrane region" description="Helical" evidence="4">
    <location>
        <begin position="106"/>
        <end position="129"/>
    </location>
</feature>
<dbReference type="Pfam" id="PF08534">
    <property type="entry name" value="Redoxin"/>
    <property type="match status" value="1"/>
</dbReference>
<evidence type="ECO:0000256" key="4">
    <source>
        <dbReference type="SAM" id="Phobius"/>
    </source>
</evidence>
<dbReference type="RefSeq" id="WP_092572287.1">
    <property type="nucleotide sequence ID" value="NZ_BMXH01000013.1"/>
</dbReference>
<evidence type="ECO:0000256" key="2">
    <source>
        <dbReference type="ARBA" id="ARBA00022748"/>
    </source>
</evidence>
<name>A0A1H3HL69_9GAMM</name>
<dbReference type="InterPro" id="IPR050553">
    <property type="entry name" value="Thioredoxin_ResA/DsbE_sf"/>
</dbReference>
<dbReference type="CDD" id="cd02966">
    <property type="entry name" value="TlpA_like_family"/>
    <property type="match status" value="1"/>
</dbReference>